<feature type="domain" description="Polymerase beta nucleotidyltransferase" evidence="1">
    <location>
        <begin position="10"/>
        <end position="103"/>
    </location>
</feature>
<gene>
    <name evidence="2" type="ORF">A3D03_00890</name>
</gene>
<dbReference type="InterPro" id="IPR043519">
    <property type="entry name" value="NT_sf"/>
</dbReference>
<dbReference type="SUPFAM" id="SSF81301">
    <property type="entry name" value="Nucleotidyltransferase"/>
    <property type="match status" value="1"/>
</dbReference>
<dbReference type="Gene3D" id="3.30.460.10">
    <property type="entry name" value="Beta Polymerase, domain 2"/>
    <property type="match status" value="1"/>
</dbReference>
<organism evidence="2 3">
    <name type="scientific">Candidatus Gottesmanbacteria bacterium RIFCSPHIGHO2_02_FULL_40_13</name>
    <dbReference type="NCBI Taxonomy" id="1798384"/>
    <lineage>
        <taxon>Bacteria</taxon>
        <taxon>Candidatus Gottesmaniibacteriota</taxon>
    </lineage>
</organism>
<dbReference type="InterPro" id="IPR041633">
    <property type="entry name" value="Polbeta"/>
</dbReference>
<dbReference type="NCBIfam" id="NF047752">
    <property type="entry name" value="MntA_antitoxin"/>
    <property type="match status" value="1"/>
</dbReference>
<proteinExistence type="predicted"/>
<evidence type="ECO:0000259" key="1">
    <source>
        <dbReference type="Pfam" id="PF18765"/>
    </source>
</evidence>
<reference evidence="2 3" key="1">
    <citation type="journal article" date="2016" name="Nat. Commun.">
        <title>Thousands of microbial genomes shed light on interconnected biogeochemical processes in an aquifer system.</title>
        <authorList>
            <person name="Anantharaman K."/>
            <person name="Brown C.T."/>
            <person name="Hug L.A."/>
            <person name="Sharon I."/>
            <person name="Castelle C.J."/>
            <person name="Probst A.J."/>
            <person name="Thomas B.C."/>
            <person name="Singh A."/>
            <person name="Wilkins M.J."/>
            <person name="Karaoz U."/>
            <person name="Brodie E.L."/>
            <person name="Williams K.H."/>
            <person name="Hubbard S.S."/>
            <person name="Banfield J.F."/>
        </authorList>
    </citation>
    <scope>NUCLEOTIDE SEQUENCE [LARGE SCALE GENOMIC DNA]</scope>
</reference>
<evidence type="ECO:0000313" key="2">
    <source>
        <dbReference type="EMBL" id="OGG20561.1"/>
    </source>
</evidence>
<dbReference type="AlphaFoldDB" id="A0A1F6A7C4"/>
<sequence length="137" mass="15524">MISNTQKHELSAYFSGQPVDAVYLFGSQATGKGNKLSDIDVAVLFSEGLDDRQRFDLRLSMMSDVGKISHFYDNAEVVDLDNVPLALQYQAIAPRQELFVKNRTRQVLFEARVMSKFFDYVYFIKTNTSVGLAAIIR</sequence>
<comment type="caution">
    <text evidence="2">The sequence shown here is derived from an EMBL/GenBank/DDBJ whole genome shotgun (WGS) entry which is preliminary data.</text>
</comment>
<dbReference type="PANTHER" id="PTHR43852">
    <property type="entry name" value="NUCLEOTIDYLTRANSFERASE"/>
    <property type="match status" value="1"/>
</dbReference>
<dbReference type="Pfam" id="PF18765">
    <property type="entry name" value="Polbeta"/>
    <property type="match status" value="1"/>
</dbReference>
<dbReference type="STRING" id="1798384.A3D03_00890"/>
<name>A0A1F6A7C4_9BACT</name>
<dbReference type="InterPro" id="IPR052930">
    <property type="entry name" value="TA_antitoxin_MntA"/>
</dbReference>
<dbReference type="EMBL" id="MFJN01000044">
    <property type="protein sequence ID" value="OGG20561.1"/>
    <property type="molecule type" value="Genomic_DNA"/>
</dbReference>
<evidence type="ECO:0000313" key="3">
    <source>
        <dbReference type="Proteomes" id="UP000177092"/>
    </source>
</evidence>
<dbReference type="Proteomes" id="UP000177092">
    <property type="component" value="Unassembled WGS sequence"/>
</dbReference>
<protein>
    <recommendedName>
        <fullName evidence="1">Polymerase beta nucleotidyltransferase domain-containing protein</fullName>
    </recommendedName>
</protein>
<accession>A0A1F6A7C4</accession>
<dbReference type="PANTHER" id="PTHR43852:SF3">
    <property type="entry name" value="NUCLEOTIDYLTRANSFERASE"/>
    <property type="match status" value="1"/>
</dbReference>
<dbReference type="CDD" id="cd05403">
    <property type="entry name" value="NT_KNTase_like"/>
    <property type="match status" value="1"/>
</dbReference>